<feature type="region of interest" description="Disordered" evidence="2">
    <location>
        <begin position="199"/>
        <end position="252"/>
    </location>
</feature>
<feature type="chain" id="PRO_5002259365" description="YTH domain-containing protein" evidence="3">
    <location>
        <begin position="17"/>
        <end position="978"/>
    </location>
</feature>
<organism evidence="6 7">
    <name type="scientific">Hypholoma sublateritium (strain FD-334 SS-4)</name>
    <dbReference type="NCBI Taxonomy" id="945553"/>
    <lineage>
        <taxon>Eukaryota</taxon>
        <taxon>Fungi</taxon>
        <taxon>Dikarya</taxon>
        <taxon>Basidiomycota</taxon>
        <taxon>Agaricomycotina</taxon>
        <taxon>Agaricomycetes</taxon>
        <taxon>Agaricomycetidae</taxon>
        <taxon>Agaricales</taxon>
        <taxon>Agaricineae</taxon>
        <taxon>Strophariaceae</taxon>
        <taxon>Hypholoma</taxon>
    </lineage>
</organism>
<dbReference type="PROSITE" id="PS50882">
    <property type="entry name" value="YTH"/>
    <property type="match status" value="2"/>
</dbReference>
<feature type="compositionally biased region" description="Polar residues" evidence="2">
    <location>
        <begin position="693"/>
        <end position="727"/>
    </location>
</feature>
<dbReference type="CDD" id="cd00590">
    <property type="entry name" value="RRM_SF"/>
    <property type="match status" value="1"/>
</dbReference>
<dbReference type="STRING" id="945553.A0A0D2N5P1"/>
<evidence type="ECO:0000313" key="6">
    <source>
        <dbReference type="EMBL" id="KJA14494.1"/>
    </source>
</evidence>
<keyword evidence="7" id="KW-1185">Reference proteome</keyword>
<dbReference type="InterPro" id="IPR045168">
    <property type="entry name" value="YTH_prot"/>
</dbReference>
<feature type="domain" description="YTH" evidence="5">
    <location>
        <begin position="786"/>
        <end position="921"/>
    </location>
</feature>
<dbReference type="Gene3D" id="3.30.70.330">
    <property type="match status" value="1"/>
</dbReference>
<dbReference type="GO" id="GO:0000381">
    <property type="term" value="P:regulation of alternative mRNA splicing, via spliceosome"/>
    <property type="evidence" value="ECO:0007669"/>
    <property type="project" value="TreeGrafter"/>
</dbReference>
<accession>A0A0D2N5P1</accession>
<evidence type="ECO:0000256" key="3">
    <source>
        <dbReference type="SAM" id="SignalP"/>
    </source>
</evidence>
<evidence type="ECO:0000256" key="1">
    <source>
        <dbReference type="PROSITE-ProRule" id="PRU00176"/>
    </source>
</evidence>
<dbReference type="PANTHER" id="PTHR12357:SF3">
    <property type="entry name" value="YTH DOMAIN-CONTAINING PROTEIN 1"/>
    <property type="match status" value="1"/>
</dbReference>
<evidence type="ECO:0000313" key="7">
    <source>
        <dbReference type="Proteomes" id="UP000054270"/>
    </source>
</evidence>
<name>A0A0D2N5P1_HYPSF</name>
<dbReference type="GO" id="GO:0005654">
    <property type="term" value="C:nucleoplasm"/>
    <property type="evidence" value="ECO:0007669"/>
    <property type="project" value="TreeGrafter"/>
</dbReference>
<feature type="region of interest" description="Disordered" evidence="2">
    <location>
        <begin position="928"/>
        <end position="955"/>
    </location>
</feature>
<feature type="compositionally biased region" description="Low complexity" evidence="2">
    <location>
        <begin position="216"/>
        <end position="243"/>
    </location>
</feature>
<protein>
    <recommendedName>
        <fullName evidence="8">YTH domain-containing protein</fullName>
    </recommendedName>
</protein>
<feature type="compositionally biased region" description="Low complexity" evidence="2">
    <location>
        <begin position="544"/>
        <end position="574"/>
    </location>
</feature>
<dbReference type="OrthoDB" id="6103986at2759"/>
<gene>
    <name evidence="6" type="ORF">HYPSUDRAFT_208667</name>
</gene>
<feature type="domain" description="RRM" evidence="4">
    <location>
        <begin position="430"/>
        <end position="506"/>
    </location>
</feature>
<feature type="domain" description="YTH" evidence="5">
    <location>
        <begin position="622"/>
        <end position="760"/>
    </location>
</feature>
<dbReference type="InterPro" id="IPR012677">
    <property type="entry name" value="Nucleotide-bd_a/b_plait_sf"/>
</dbReference>
<feature type="region of interest" description="Disordered" evidence="2">
    <location>
        <begin position="806"/>
        <end position="828"/>
    </location>
</feature>
<feature type="compositionally biased region" description="Polar residues" evidence="2">
    <location>
        <begin position="40"/>
        <end position="55"/>
    </location>
</feature>
<feature type="region of interest" description="Disordered" evidence="2">
    <location>
        <begin position="116"/>
        <end position="135"/>
    </location>
</feature>
<feature type="compositionally biased region" description="Basic and acidic residues" evidence="2">
    <location>
        <begin position="811"/>
        <end position="823"/>
    </location>
</feature>
<feature type="compositionally biased region" description="Polar residues" evidence="2">
    <location>
        <begin position="200"/>
        <end position="215"/>
    </location>
</feature>
<dbReference type="PANTHER" id="PTHR12357">
    <property type="entry name" value="YTH YT521-B HOMOLOGY DOMAIN-CONTAINING"/>
    <property type="match status" value="1"/>
</dbReference>
<dbReference type="OMA" id="MAPIRAI"/>
<evidence type="ECO:0000259" key="4">
    <source>
        <dbReference type="PROSITE" id="PS50102"/>
    </source>
</evidence>
<sequence>MFKEILILTIVASAYLILDPFNSNRDSSAPALGVHERENLTTPTSTSIGGESSSAAEPVDVEARKQMPPKNDPTKPGARSRRSRSNPPQRVPHSSRQESGSDYSILTHSVLETENARNQAPPASFIPQPHHFPPAVSPYNQRSDFGGPYTMSTQPGSMNIQLPPPTYAFTPAYHHTIPQNMHANYQPMLQPHTPVFGYARSSTEGTPQPHPSFSNAPSPAAYTAHPSSTPTTPHMPPSSSRGGSPYGGSGPFHSLQYPSTMVMPTYGYPLQTYPSSPMYQPSYPAPTYGQQFPSPGESEPQLAWYYFPHLSSGPSQSYDPGPSYQGHYAVGYSQVGNSGVDHSFPSEGRGSGQGGPSGNYPSSPSRYHDNRSGSPPIVPGPVPLQPTHLADEITAAPPSSFVGGGIPAASDRPQIRRSFHPNPPAHRSDWVMWVGNVPADATHDEIWRFFIAAPDDGKQEGSTNGVVSVFLISRSNCAFINYQSMEDLQQAITRSNGVPLRANDSRCPRLVCRVRRTDDDLKAGVGFQRGMGMHTRWIKEQKLADAAQKAQSAASEGTPSSASPGSASESLAGPLSNVSLSSDDDGGKAPNPPHSSSSDSYSSTNSSFLSRHFPIRYFILKSLSQASHTSACNDLDISVSRGIWATQKHNEEILDQAFRTSKEVYLIFGVNKSREFYGYARMIGPVLRGQSDVQWTSRSPQHSTEGPQASLPISASQTSSQPGTFFSPSDHRLVDNSPLAVGDLASTSEAGAHAPLQERHSAPALLGEEYRRHSLLTPQTKPQSLDQRAHLKRGQTGRFALDTSAPVRAIRGHENPSEREEPRASTSALDLVHEEDVDNPEADDEINDLTTPVIQPEEDVNRGGEISWGDNFAVEWLCRERLSFNNTRHLRNPWNRDKEIKVSRDGTELEPSVGLQLLEEWHRLAEAHATTPASASGKTPMSGSGRRGTGSKPEYPFPIVDGVVGMFDADGVAGSSHP</sequence>
<dbReference type="PROSITE" id="PS50102">
    <property type="entry name" value="RRM"/>
    <property type="match status" value="1"/>
</dbReference>
<dbReference type="GO" id="GO:1990247">
    <property type="term" value="F:N6-methyladenosine-containing RNA reader activity"/>
    <property type="evidence" value="ECO:0007669"/>
    <property type="project" value="TreeGrafter"/>
</dbReference>
<dbReference type="SUPFAM" id="SSF54928">
    <property type="entry name" value="RNA-binding domain, RBD"/>
    <property type="match status" value="1"/>
</dbReference>
<dbReference type="InterPro" id="IPR000504">
    <property type="entry name" value="RRM_dom"/>
</dbReference>
<dbReference type="InterPro" id="IPR057720">
    <property type="entry name" value="RRM_YTH1"/>
</dbReference>
<dbReference type="InterPro" id="IPR007275">
    <property type="entry name" value="YTH_domain"/>
</dbReference>
<dbReference type="Proteomes" id="UP000054270">
    <property type="component" value="Unassembled WGS sequence"/>
</dbReference>
<feature type="compositionally biased region" description="Polar residues" evidence="2">
    <location>
        <begin position="86"/>
        <end position="103"/>
    </location>
</feature>
<dbReference type="AlphaFoldDB" id="A0A0D2N5P1"/>
<feature type="region of interest" description="Disordered" evidence="2">
    <location>
        <begin position="693"/>
        <end position="732"/>
    </location>
</feature>
<keyword evidence="1" id="KW-0694">RNA-binding</keyword>
<feature type="signal peptide" evidence="3">
    <location>
        <begin position="1"/>
        <end position="16"/>
    </location>
</feature>
<dbReference type="Pfam" id="PF04146">
    <property type="entry name" value="YTH"/>
    <property type="match status" value="1"/>
</dbReference>
<dbReference type="InterPro" id="IPR035979">
    <property type="entry name" value="RBD_domain_sf"/>
</dbReference>
<proteinExistence type="predicted"/>
<dbReference type="Pfam" id="PF25701">
    <property type="entry name" value="RRM_YTH1"/>
    <property type="match status" value="1"/>
</dbReference>
<keyword evidence="3" id="KW-0732">Signal</keyword>
<feature type="region of interest" description="Disordered" evidence="2">
    <location>
        <begin position="29"/>
        <end position="103"/>
    </location>
</feature>
<dbReference type="GO" id="GO:0000398">
    <property type="term" value="P:mRNA splicing, via spliceosome"/>
    <property type="evidence" value="ECO:0007669"/>
    <property type="project" value="TreeGrafter"/>
</dbReference>
<reference evidence="7" key="1">
    <citation type="submission" date="2014-04" db="EMBL/GenBank/DDBJ databases">
        <title>Evolutionary Origins and Diversification of the Mycorrhizal Mutualists.</title>
        <authorList>
            <consortium name="DOE Joint Genome Institute"/>
            <consortium name="Mycorrhizal Genomics Consortium"/>
            <person name="Kohler A."/>
            <person name="Kuo A."/>
            <person name="Nagy L.G."/>
            <person name="Floudas D."/>
            <person name="Copeland A."/>
            <person name="Barry K.W."/>
            <person name="Cichocki N."/>
            <person name="Veneault-Fourrey C."/>
            <person name="LaButti K."/>
            <person name="Lindquist E.A."/>
            <person name="Lipzen A."/>
            <person name="Lundell T."/>
            <person name="Morin E."/>
            <person name="Murat C."/>
            <person name="Riley R."/>
            <person name="Ohm R."/>
            <person name="Sun H."/>
            <person name="Tunlid A."/>
            <person name="Henrissat B."/>
            <person name="Grigoriev I.V."/>
            <person name="Hibbett D.S."/>
            <person name="Martin F."/>
        </authorList>
    </citation>
    <scope>NUCLEOTIDE SEQUENCE [LARGE SCALE GENOMIC DNA]</scope>
    <source>
        <strain evidence="7">FD-334 SS-4</strain>
    </source>
</reference>
<feature type="compositionally biased region" description="Polar residues" evidence="2">
    <location>
        <begin position="931"/>
        <end position="942"/>
    </location>
</feature>
<dbReference type="GO" id="GO:0003729">
    <property type="term" value="F:mRNA binding"/>
    <property type="evidence" value="ECO:0007669"/>
    <property type="project" value="TreeGrafter"/>
</dbReference>
<evidence type="ECO:0008006" key="8">
    <source>
        <dbReference type="Google" id="ProtNLM"/>
    </source>
</evidence>
<feature type="region of interest" description="Disordered" evidence="2">
    <location>
        <begin position="338"/>
        <end position="386"/>
    </location>
</feature>
<dbReference type="EMBL" id="KN817677">
    <property type="protein sequence ID" value="KJA14494.1"/>
    <property type="molecule type" value="Genomic_DNA"/>
</dbReference>
<evidence type="ECO:0000256" key="2">
    <source>
        <dbReference type="SAM" id="MobiDB-lite"/>
    </source>
</evidence>
<dbReference type="Gene3D" id="3.10.590.10">
    <property type="entry name" value="ph1033 like domains"/>
    <property type="match status" value="2"/>
</dbReference>
<feature type="region of interest" description="Disordered" evidence="2">
    <location>
        <begin position="542"/>
        <end position="603"/>
    </location>
</feature>
<dbReference type="CDD" id="cd21134">
    <property type="entry name" value="YTH"/>
    <property type="match status" value="1"/>
</dbReference>
<evidence type="ECO:0000259" key="5">
    <source>
        <dbReference type="PROSITE" id="PS50882"/>
    </source>
</evidence>